<dbReference type="SUPFAM" id="SSF48334">
    <property type="entry name" value="DNA repair protein MutS, domain III"/>
    <property type="match status" value="1"/>
</dbReference>
<dbReference type="AlphaFoldDB" id="A0A8H2X3R5"/>
<evidence type="ECO:0000256" key="5">
    <source>
        <dbReference type="ARBA" id="ARBA00022763"/>
    </source>
</evidence>
<dbReference type="PANTHER" id="PTHR11361:SF122">
    <property type="entry name" value="DNA MISMATCH REPAIR PROTEIN MSH3"/>
    <property type="match status" value="1"/>
</dbReference>
<dbReference type="InterPro" id="IPR036187">
    <property type="entry name" value="DNA_mismatch_repair_MutS_sf"/>
</dbReference>
<dbReference type="PROSITE" id="PS00486">
    <property type="entry name" value="DNA_MISMATCH_REPAIR_2"/>
    <property type="match status" value="1"/>
</dbReference>
<feature type="compositionally biased region" description="Polar residues" evidence="16">
    <location>
        <begin position="1"/>
        <end position="32"/>
    </location>
</feature>
<dbReference type="FunFam" id="3.40.1170.10:FF:000004">
    <property type="entry name" value="DNA mismatch repair protein"/>
    <property type="match status" value="1"/>
</dbReference>
<comment type="caution">
    <text evidence="18">The sequence shown here is derived from an EMBL/GenBank/DDBJ whole genome shotgun (WGS) entry which is preliminary data.</text>
</comment>
<dbReference type="PANTHER" id="PTHR11361">
    <property type="entry name" value="DNA MISMATCH REPAIR PROTEIN MUTS FAMILY MEMBER"/>
    <property type="match status" value="1"/>
</dbReference>
<evidence type="ECO:0000259" key="17">
    <source>
        <dbReference type="PROSITE" id="PS00486"/>
    </source>
</evidence>
<dbReference type="GO" id="GO:0005524">
    <property type="term" value="F:ATP binding"/>
    <property type="evidence" value="ECO:0007669"/>
    <property type="project" value="UniProtKB-UniRule"/>
</dbReference>
<dbReference type="SUPFAM" id="SSF52540">
    <property type="entry name" value="P-loop containing nucleoside triphosphate hydrolases"/>
    <property type="match status" value="1"/>
</dbReference>
<evidence type="ECO:0000313" key="18">
    <source>
        <dbReference type="EMBL" id="CAE6417098.1"/>
    </source>
</evidence>
<dbReference type="Gene3D" id="3.40.50.300">
    <property type="entry name" value="P-loop containing nucleotide triphosphate hydrolases"/>
    <property type="match status" value="1"/>
</dbReference>
<keyword evidence="9" id="KW-0539">Nucleus</keyword>
<dbReference type="SUPFAM" id="SSF55271">
    <property type="entry name" value="DNA repair protein MutS, domain I"/>
    <property type="match status" value="1"/>
</dbReference>
<evidence type="ECO:0000256" key="3">
    <source>
        <dbReference type="ARBA" id="ARBA00022151"/>
    </source>
</evidence>
<reference evidence="18" key="1">
    <citation type="submission" date="2021-01" db="EMBL/GenBank/DDBJ databases">
        <authorList>
            <person name="Kaushik A."/>
        </authorList>
    </citation>
    <scope>NUCLEOTIDE SEQUENCE</scope>
    <source>
        <strain evidence="18">AG1-1B</strain>
    </source>
</reference>
<feature type="compositionally biased region" description="Polar residues" evidence="16">
    <location>
        <begin position="85"/>
        <end position="107"/>
    </location>
</feature>
<dbReference type="InterPro" id="IPR027417">
    <property type="entry name" value="P-loop_NTPase"/>
</dbReference>
<evidence type="ECO:0000256" key="9">
    <source>
        <dbReference type="ARBA" id="ARBA00023242"/>
    </source>
</evidence>
<dbReference type="Pfam" id="PF00488">
    <property type="entry name" value="MutS_V"/>
    <property type="match status" value="1"/>
</dbReference>
<keyword evidence="7 14" id="KW-0238">DNA-binding</keyword>
<evidence type="ECO:0000256" key="12">
    <source>
        <dbReference type="ARBA" id="ARBA00029792"/>
    </source>
</evidence>
<feature type="compositionally biased region" description="Acidic residues" evidence="16">
    <location>
        <begin position="160"/>
        <end position="172"/>
    </location>
</feature>
<dbReference type="InterPro" id="IPR007861">
    <property type="entry name" value="DNA_mismatch_repair_MutS_clamp"/>
</dbReference>
<evidence type="ECO:0000256" key="4">
    <source>
        <dbReference type="ARBA" id="ARBA00022741"/>
    </source>
</evidence>
<dbReference type="SMART" id="SM00533">
    <property type="entry name" value="MUTSd"/>
    <property type="match status" value="1"/>
</dbReference>
<evidence type="ECO:0000256" key="10">
    <source>
        <dbReference type="ARBA" id="ARBA00025373"/>
    </source>
</evidence>
<feature type="compositionally biased region" description="Low complexity" evidence="16">
    <location>
        <begin position="190"/>
        <end position="208"/>
    </location>
</feature>
<dbReference type="InterPro" id="IPR007695">
    <property type="entry name" value="DNA_mismatch_repair_MutS-lik_N"/>
</dbReference>
<organism evidence="18 19">
    <name type="scientific">Rhizoctonia solani</name>
    <dbReference type="NCBI Taxonomy" id="456999"/>
    <lineage>
        <taxon>Eukaryota</taxon>
        <taxon>Fungi</taxon>
        <taxon>Dikarya</taxon>
        <taxon>Basidiomycota</taxon>
        <taxon>Agaricomycotina</taxon>
        <taxon>Agaricomycetes</taxon>
        <taxon>Cantharellales</taxon>
        <taxon>Ceratobasidiaceae</taxon>
        <taxon>Rhizoctonia</taxon>
    </lineage>
</organism>
<protein>
    <recommendedName>
        <fullName evidence="3 13">DNA mismatch repair protein MSH3</fullName>
    </recommendedName>
    <alternativeName>
        <fullName evidence="3 13">DNA mismatch repair protein MSH3</fullName>
    </alternativeName>
    <alternativeName>
        <fullName evidence="12">MutS protein homolog 3</fullName>
    </alternativeName>
</protein>
<feature type="coiled-coil region" evidence="15">
    <location>
        <begin position="575"/>
        <end position="602"/>
    </location>
</feature>
<dbReference type="Pfam" id="PF05190">
    <property type="entry name" value="MutS_IV"/>
    <property type="match status" value="1"/>
</dbReference>
<keyword evidence="6" id="KW-0067">ATP-binding</keyword>
<dbReference type="InterPro" id="IPR016151">
    <property type="entry name" value="DNA_mismatch_repair_MutS_N"/>
</dbReference>
<evidence type="ECO:0000256" key="16">
    <source>
        <dbReference type="SAM" id="MobiDB-lite"/>
    </source>
</evidence>
<evidence type="ECO:0000256" key="7">
    <source>
        <dbReference type="ARBA" id="ARBA00023125"/>
    </source>
</evidence>
<dbReference type="EMBL" id="CAJMWQ010000974">
    <property type="protein sequence ID" value="CAE6417098.1"/>
    <property type="molecule type" value="Genomic_DNA"/>
</dbReference>
<keyword evidence="4 14" id="KW-0547">Nucleotide-binding</keyword>
<dbReference type="FunFam" id="1.10.1420.10:FF:000004">
    <property type="entry name" value="DNA mismatch repair protein Msh3"/>
    <property type="match status" value="1"/>
</dbReference>
<evidence type="ECO:0000256" key="14">
    <source>
        <dbReference type="RuleBase" id="RU003756"/>
    </source>
</evidence>
<feature type="domain" description="DNA mismatch repair proteins mutS family" evidence="17">
    <location>
        <begin position="956"/>
        <end position="972"/>
    </location>
</feature>
<dbReference type="SMART" id="SM00534">
    <property type="entry name" value="MUTSac"/>
    <property type="match status" value="1"/>
</dbReference>
<dbReference type="GO" id="GO:0006298">
    <property type="term" value="P:mismatch repair"/>
    <property type="evidence" value="ECO:0007669"/>
    <property type="project" value="InterPro"/>
</dbReference>
<feature type="compositionally biased region" description="Low complexity" evidence="16">
    <location>
        <begin position="66"/>
        <end position="84"/>
    </location>
</feature>
<comment type="subcellular location">
    <subcellularLocation>
        <location evidence="1">Nucleus</location>
    </subcellularLocation>
</comment>
<dbReference type="GO" id="GO:0005634">
    <property type="term" value="C:nucleus"/>
    <property type="evidence" value="ECO:0007669"/>
    <property type="project" value="UniProtKB-SubCell"/>
</dbReference>
<evidence type="ECO:0000256" key="6">
    <source>
        <dbReference type="ARBA" id="ARBA00022840"/>
    </source>
</evidence>
<comment type="subunit">
    <text evidence="11">Heterodimer consisting of MSH2-MSH3 (MutS beta). Forms a ternary complex with MutL alpha (MLH1-PMS1).</text>
</comment>
<comment type="similarity">
    <text evidence="2">Belongs to the DNA mismatch repair MutS family. MSH3 subfamily.</text>
</comment>
<dbReference type="NCBIfam" id="NF003810">
    <property type="entry name" value="PRK05399.1"/>
    <property type="match status" value="1"/>
</dbReference>
<dbReference type="InterPro" id="IPR000432">
    <property type="entry name" value="DNA_mismatch_repair_MutS_C"/>
</dbReference>
<evidence type="ECO:0000256" key="2">
    <source>
        <dbReference type="ARBA" id="ARBA00007094"/>
    </source>
</evidence>
<dbReference type="Pfam" id="PF05188">
    <property type="entry name" value="MutS_II"/>
    <property type="match status" value="1"/>
</dbReference>
<evidence type="ECO:0000256" key="1">
    <source>
        <dbReference type="ARBA" id="ARBA00004123"/>
    </source>
</evidence>
<evidence type="ECO:0000256" key="8">
    <source>
        <dbReference type="ARBA" id="ARBA00023204"/>
    </source>
</evidence>
<feature type="region of interest" description="Disordered" evidence="16">
    <location>
        <begin position="1"/>
        <end position="225"/>
    </location>
</feature>
<proteinExistence type="inferred from homology"/>
<dbReference type="Proteomes" id="UP000663826">
    <property type="component" value="Unassembled WGS sequence"/>
</dbReference>
<evidence type="ECO:0000256" key="13">
    <source>
        <dbReference type="ARBA" id="ARBA00073774"/>
    </source>
</evidence>
<gene>
    <name evidence="18" type="ORF">RDB_LOCUS44520</name>
</gene>
<sequence length="1123" mass="124225">MASGQRVLSSYFSQSNNTKPAVTPKASSSGLSTEKPIDLTLSDSEPETREPPSKKTRIQNEESTQDTLTASSSSPPPADSLFSSTMSQKWSFTPTTSSLSKAKSNIMKSGADIQLQAFRKKMGGDIPKATKKTQGKKRRRESTEVASDEGAAQELRNEQGEEDGSSELEEDAAGTTDRLSKFVGPKRSKATASSKSKISSNNTTKSITGKGRGSQKSEEVGPAGLKYTPLEKQASHFKNRTNIDAILLFEVGYKFRFFGEDARVASRELGIACFMDKNFLTASIPVHRRDVHVKKLISQGYKVGIIGQVETAALKKAGDNRSAPFDRQLTHLYTAATFIDEIGSADNDDAFAHGAAPPIACIIEELRGGMGPDDLVNFSFVAVTPATGDIVYDAFDDTYMRSEIETRMAHVRPLELLLPESKLTKPTEKILAHIGNQGSRIRFDRYNNQMSYTEAFELVSAFYRKHGEDSPENASEGFKSGKLMGTIVVIALAHLMKHLESFQLSEVFLKTEFFTSFMNRSHMLVSGNSLHNLEIFRNQTDFTETGSLVWVLNKTKTKFGSRMLRSWIGRPLVDRDVLQERVDAVEEILNTKELKVERLQLLLKGLPDLVKGLCRIQYKKATPSELAILLTAWQRVATTLDPIASPKDAGFESKLLNDIAYSLPTLREPLAAIMSQIDLPQARDSNKAELWVDSEKYPDIEEAKFGILSVESELEDHLKEIRLILKKPNAQYISVSGIDFLIEVRNGDTKKVPVSWQRISSTKAVTRFHTPQVKAKIHEREVFRETLVAEANKAFSHFLGEVAEYYSILRNVTMKLATLDCLSALAIVAQQPGYVKPQFFDDDRLDVDSGRHPMVEALRVDPFVPISCALGGGEPTTKIITGPNMGGKSSCVRTVALVAILAQIGSYVPCRSAKLGMLDGIATRMGASDEITRGRSTFMVEVSETAEIIKTVTPRTLVILDELGRGTSTFDGMAIAHAVMQHLIEKAKCKTLFITHYPMVALDLEQRYADVSCHHMGYVEQQLPSGESAISFTYKLRPGMARSSFGIECGRLAHMPEEVLQAARRHANRMQEIMEARRAVNRPRKIAELIKNCLEINGNDATLLTRALKDLTVFHKISEAVGV</sequence>
<evidence type="ECO:0000256" key="15">
    <source>
        <dbReference type="SAM" id="Coils"/>
    </source>
</evidence>
<keyword evidence="5 14" id="KW-0227">DNA damage</keyword>
<dbReference type="InterPro" id="IPR036678">
    <property type="entry name" value="MutS_con_dom_sf"/>
</dbReference>
<dbReference type="InterPro" id="IPR007860">
    <property type="entry name" value="DNA_mmatch_repair_MutS_con_dom"/>
</dbReference>
<comment type="function">
    <text evidence="10">Component of the post-replicative DNA mismatch repair system (MMR). Heterodimerizes with MSH2 to form MutS beta, which binds to DNA mismatches thereby initiating DNA repair. MSH3 provides substrate-binding and substrate specificity to the complex. When bound, the MutS beta heterodimer bends the DNA helix and shields approximately 20 base pairs. Acts mainly to repair insertion-deletion loops (IDLs) from 2 to 13 nucleotides in size, but can also repair base-base and single insertion-deletion mismatches that occur during replication. After mismatch binding, forms a ternary complex with the MutL alpha heterodimer, which is thought to be responsible for directing the downstream MMR events, including strand discrimination, excision, and resynthesis. ATP binding and hydrolysis play a pivotal role in mismatch repair functions.</text>
</comment>
<dbReference type="InterPro" id="IPR007696">
    <property type="entry name" value="DNA_mismatch_repair_MutS_core"/>
</dbReference>
<dbReference type="Gene3D" id="3.40.1170.10">
    <property type="entry name" value="DNA repair protein MutS, domain I"/>
    <property type="match status" value="1"/>
</dbReference>
<feature type="compositionally biased region" description="Basic residues" evidence="16">
    <location>
        <begin position="129"/>
        <end position="140"/>
    </location>
</feature>
<dbReference type="Gene3D" id="3.30.420.110">
    <property type="entry name" value="MutS, connector domain"/>
    <property type="match status" value="1"/>
</dbReference>
<evidence type="ECO:0000313" key="19">
    <source>
        <dbReference type="Proteomes" id="UP000663826"/>
    </source>
</evidence>
<evidence type="ECO:0000256" key="11">
    <source>
        <dbReference type="ARBA" id="ARBA00025902"/>
    </source>
</evidence>
<keyword evidence="8 14" id="KW-0234">DNA repair</keyword>
<dbReference type="Pfam" id="PF05192">
    <property type="entry name" value="MutS_III"/>
    <property type="match status" value="1"/>
</dbReference>
<dbReference type="GO" id="GO:0030983">
    <property type="term" value="F:mismatched DNA binding"/>
    <property type="evidence" value="ECO:0007669"/>
    <property type="project" value="UniProtKB-UniRule"/>
</dbReference>
<keyword evidence="15" id="KW-0175">Coiled coil</keyword>
<dbReference type="GO" id="GO:0140664">
    <property type="term" value="F:ATP-dependent DNA damage sensor activity"/>
    <property type="evidence" value="ECO:0007669"/>
    <property type="project" value="InterPro"/>
</dbReference>
<dbReference type="Gene3D" id="1.10.1420.10">
    <property type="match status" value="2"/>
</dbReference>
<dbReference type="Pfam" id="PF01624">
    <property type="entry name" value="MutS_I"/>
    <property type="match status" value="1"/>
</dbReference>
<name>A0A8H2X3R5_9AGAM</name>
<dbReference type="GO" id="GO:0006312">
    <property type="term" value="P:mitotic recombination"/>
    <property type="evidence" value="ECO:0007669"/>
    <property type="project" value="TreeGrafter"/>
</dbReference>
<accession>A0A8H2X3R5</accession>
<dbReference type="InterPro" id="IPR045076">
    <property type="entry name" value="MutS"/>
</dbReference>